<sequence length="53" mass="6020">MWSRLFGAQPFAWTARSSRKPAALWRSPRGFTATLSRVFFASTTTPSTHRGFE</sequence>
<organism evidence="1 2">
    <name type="scientific">Irpex rosettiformis</name>
    <dbReference type="NCBI Taxonomy" id="378272"/>
    <lineage>
        <taxon>Eukaryota</taxon>
        <taxon>Fungi</taxon>
        <taxon>Dikarya</taxon>
        <taxon>Basidiomycota</taxon>
        <taxon>Agaricomycotina</taxon>
        <taxon>Agaricomycetes</taxon>
        <taxon>Polyporales</taxon>
        <taxon>Irpicaceae</taxon>
        <taxon>Irpex</taxon>
    </lineage>
</organism>
<gene>
    <name evidence="1" type="ORF">BDY19DRAFT_473032</name>
</gene>
<evidence type="ECO:0000313" key="1">
    <source>
        <dbReference type="EMBL" id="KAI0084903.1"/>
    </source>
</evidence>
<dbReference type="EMBL" id="MU274937">
    <property type="protein sequence ID" value="KAI0084903.1"/>
    <property type="molecule type" value="Genomic_DNA"/>
</dbReference>
<name>A0ACB8TS90_9APHY</name>
<protein>
    <submittedName>
        <fullName evidence="1">Uncharacterized protein</fullName>
    </submittedName>
</protein>
<keyword evidence="2" id="KW-1185">Reference proteome</keyword>
<evidence type="ECO:0000313" key="2">
    <source>
        <dbReference type="Proteomes" id="UP001055072"/>
    </source>
</evidence>
<reference evidence="1" key="1">
    <citation type="journal article" date="2021" name="Environ. Microbiol.">
        <title>Gene family expansions and transcriptome signatures uncover fungal adaptations to wood decay.</title>
        <authorList>
            <person name="Hage H."/>
            <person name="Miyauchi S."/>
            <person name="Viragh M."/>
            <person name="Drula E."/>
            <person name="Min B."/>
            <person name="Chaduli D."/>
            <person name="Navarro D."/>
            <person name="Favel A."/>
            <person name="Norest M."/>
            <person name="Lesage-Meessen L."/>
            <person name="Balint B."/>
            <person name="Merenyi Z."/>
            <person name="de Eugenio L."/>
            <person name="Morin E."/>
            <person name="Martinez A.T."/>
            <person name="Baldrian P."/>
            <person name="Stursova M."/>
            <person name="Martinez M.J."/>
            <person name="Novotny C."/>
            <person name="Magnuson J.K."/>
            <person name="Spatafora J.W."/>
            <person name="Maurice S."/>
            <person name="Pangilinan J."/>
            <person name="Andreopoulos W."/>
            <person name="LaButti K."/>
            <person name="Hundley H."/>
            <person name="Na H."/>
            <person name="Kuo A."/>
            <person name="Barry K."/>
            <person name="Lipzen A."/>
            <person name="Henrissat B."/>
            <person name="Riley R."/>
            <person name="Ahrendt S."/>
            <person name="Nagy L.G."/>
            <person name="Grigoriev I.V."/>
            <person name="Martin F."/>
            <person name="Rosso M.N."/>
        </authorList>
    </citation>
    <scope>NUCLEOTIDE SEQUENCE</scope>
    <source>
        <strain evidence="1">CBS 384.51</strain>
    </source>
</reference>
<accession>A0ACB8TS90</accession>
<dbReference type="Proteomes" id="UP001055072">
    <property type="component" value="Unassembled WGS sequence"/>
</dbReference>
<proteinExistence type="predicted"/>
<comment type="caution">
    <text evidence="1">The sequence shown here is derived from an EMBL/GenBank/DDBJ whole genome shotgun (WGS) entry which is preliminary data.</text>
</comment>